<dbReference type="HOGENOM" id="CLU_662102_0_0_0"/>
<feature type="compositionally biased region" description="Basic and acidic residues" evidence="1">
    <location>
        <begin position="95"/>
        <end position="107"/>
    </location>
</feature>
<evidence type="ECO:0008006" key="5">
    <source>
        <dbReference type="Google" id="ProtNLM"/>
    </source>
</evidence>
<proteinExistence type="predicted"/>
<feature type="transmembrane region" description="Helical" evidence="2">
    <location>
        <begin position="17"/>
        <end position="39"/>
    </location>
</feature>
<sequence length="415" mass="45299">MAEVEGKKKKKLTKRDWIILGVLSTAFFGFAAFEALNALHTQRAKESESVAIKHASPGNVPPETVAKAISSKPPSPPAEQRPPAKQQNPPPPKVKPSEKKEPPKESGWKLPKPAGKLTPLPENRREERKRFTIGLPKPTLFKMREEKKERIAEKMRVITPRLVVTAPKSSPARAPQPEKQTGKETGGKYTTVVAAGMFVPAVLSQGIMAPLGYKVPVRFKVVGSAVGVGSYSFPLNSCVVLGVGKGIQTGDSARIEVELVKLSCVWPDGKLHTVPVTGYTVDLRDGKLHLAARLEEHMPDIVQKSFVAGALLGAAEAAQRAQEISKTTAINQNTSITTQEIKNPTAYTFWGGVAGALSQTQRLIEQKVQELMKLKTADREPGGKVYLVFTQNVRVPESWLRSSAKTEYDFAGYER</sequence>
<feature type="region of interest" description="Disordered" evidence="1">
    <location>
        <begin position="43"/>
        <end position="133"/>
    </location>
</feature>
<evidence type="ECO:0000313" key="4">
    <source>
        <dbReference type="Proteomes" id="UP000006362"/>
    </source>
</evidence>
<dbReference type="eggNOG" id="COG2433">
    <property type="taxonomic scope" value="Bacteria"/>
</dbReference>
<dbReference type="RefSeq" id="WP_013524946.1">
    <property type="nucleotide sequence ID" value="NC_014917.1"/>
</dbReference>
<keyword evidence="2" id="KW-1133">Transmembrane helix</keyword>
<name>E8T6R9_THEA1</name>
<keyword evidence="3" id="KW-0614">Plasmid</keyword>
<reference evidence="3" key="1">
    <citation type="submission" date="2011-01" db="EMBL/GenBank/DDBJ databases">
        <title>Complete sequence of plasmid of Thermovibrio ammonificans HB-1.</title>
        <authorList>
            <consortium name="US DOE Joint Genome Institute"/>
            <person name="Lucas S."/>
            <person name="Copeland A."/>
            <person name="Lapidus A."/>
            <person name="Cheng J.-F."/>
            <person name="Goodwin L."/>
            <person name="Pitluck S."/>
            <person name="Davenport K."/>
            <person name="Detter J.C."/>
            <person name="Han C."/>
            <person name="Tapia R."/>
            <person name="Land M."/>
            <person name="Hauser L."/>
            <person name="Kyrpides N."/>
            <person name="Ivanova N."/>
            <person name="Ovchinnikova G."/>
            <person name="Vetriani C."/>
            <person name="Woyke T."/>
        </authorList>
    </citation>
    <scope>NUCLEOTIDE SEQUENCE [LARGE SCALE GENOMIC DNA]</scope>
    <source>
        <strain evidence="3">HB-1</strain>
        <plasmid evidence="3">pTHEAM01</plasmid>
    </source>
</reference>
<dbReference type="Pfam" id="PF03743">
    <property type="entry name" value="TrbI"/>
    <property type="match status" value="1"/>
</dbReference>
<keyword evidence="2" id="KW-0812">Transmembrane</keyword>
<evidence type="ECO:0000256" key="2">
    <source>
        <dbReference type="SAM" id="Phobius"/>
    </source>
</evidence>
<dbReference type="AlphaFoldDB" id="E8T6R9"/>
<evidence type="ECO:0000256" key="1">
    <source>
        <dbReference type="SAM" id="MobiDB-lite"/>
    </source>
</evidence>
<organism evidence="3 4">
    <name type="scientific">Thermovibrio ammonificans (strain DSM 15698 / JCM 12110 / HB-1)</name>
    <dbReference type="NCBI Taxonomy" id="648996"/>
    <lineage>
        <taxon>Bacteria</taxon>
        <taxon>Pseudomonadati</taxon>
        <taxon>Aquificota</taxon>
        <taxon>Aquificia</taxon>
        <taxon>Desulfurobacteriales</taxon>
        <taxon>Desulfurobacteriaceae</taxon>
        <taxon>Thermovibrio</taxon>
    </lineage>
</organism>
<feature type="region of interest" description="Disordered" evidence="1">
    <location>
        <begin position="166"/>
        <end position="186"/>
    </location>
</feature>
<geneLocation type="plasmid" evidence="3 4">
    <name>pTHEAM01</name>
</geneLocation>
<gene>
    <name evidence="3" type="ordered locus">Theam_1786</name>
</gene>
<protein>
    <recommendedName>
        <fullName evidence="5">Conjugation TrbI family protein</fullName>
    </recommendedName>
</protein>
<keyword evidence="4" id="KW-1185">Reference proteome</keyword>
<evidence type="ECO:0000313" key="3">
    <source>
        <dbReference type="EMBL" id="ADU97742.1"/>
    </source>
</evidence>
<dbReference type="Proteomes" id="UP000006362">
    <property type="component" value="Plasmid pTHEAM01"/>
</dbReference>
<dbReference type="EMBL" id="CP002445">
    <property type="protein sequence ID" value="ADU97742.1"/>
    <property type="molecule type" value="Genomic_DNA"/>
</dbReference>
<dbReference type="KEGG" id="tam:Theam_1786"/>
<keyword evidence="2" id="KW-0472">Membrane</keyword>
<accession>E8T6R9</accession>
<dbReference type="InterPro" id="IPR005498">
    <property type="entry name" value="T4SS_VirB10/TraB/TrbI"/>
</dbReference>